<dbReference type="OrthoDB" id="448448at2759"/>
<feature type="domain" description="RING-type" evidence="8">
    <location>
        <begin position="675"/>
        <end position="735"/>
    </location>
</feature>
<evidence type="ECO:0000256" key="5">
    <source>
        <dbReference type="ARBA" id="ARBA00022840"/>
    </source>
</evidence>
<dbReference type="PROSITE" id="PS51192">
    <property type="entry name" value="HELICASE_ATP_BIND_1"/>
    <property type="match status" value="1"/>
</dbReference>
<dbReference type="GO" id="GO:0005524">
    <property type="term" value="F:ATP binding"/>
    <property type="evidence" value="ECO:0007669"/>
    <property type="project" value="UniProtKB-KW"/>
</dbReference>
<dbReference type="Gene3D" id="3.30.40.10">
    <property type="entry name" value="Zinc/RING finger domain, C3HC4 (zinc finger)"/>
    <property type="match status" value="1"/>
</dbReference>
<dbReference type="Gene3D" id="3.40.50.10810">
    <property type="entry name" value="Tandem AAA-ATPase domain"/>
    <property type="match status" value="1"/>
</dbReference>
<dbReference type="InterPro" id="IPR001841">
    <property type="entry name" value="Znf_RING"/>
</dbReference>
<dbReference type="GO" id="GO:0004386">
    <property type="term" value="F:helicase activity"/>
    <property type="evidence" value="ECO:0007669"/>
    <property type="project" value="UniProtKB-KW"/>
</dbReference>
<dbReference type="SUPFAM" id="SSF57850">
    <property type="entry name" value="RING/U-box"/>
    <property type="match status" value="1"/>
</dbReference>
<dbReference type="InterPro" id="IPR000330">
    <property type="entry name" value="SNF2_N"/>
</dbReference>
<dbReference type="PROSITE" id="PS50089">
    <property type="entry name" value="ZF_RING_2"/>
    <property type="match status" value="1"/>
</dbReference>
<dbReference type="InterPro" id="IPR014001">
    <property type="entry name" value="Helicase_ATP-bd"/>
</dbReference>
<dbReference type="InterPro" id="IPR050628">
    <property type="entry name" value="SNF2_RAD54_helicase_TF"/>
</dbReference>
<dbReference type="CDD" id="cd18008">
    <property type="entry name" value="DEXDc_SHPRH-like"/>
    <property type="match status" value="1"/>
</dbReference>
<dbReference type="InterPro" id="IPR027417">
    <property type="entry name" value="P-loop_NTPase"/>
</dbReference>
<evidence type="ECO:0000313" key="11">
    <source>
        <dbReference type="Proteomes" id="UP000256690"/>
    </source>
</evidence>
<accession>A0A3D8RAJ9</accession>
<evidence type="ECO:0000256" key="6">
    <source>
        <dbReference type="PROSITE-ProRule" id="PRU00175"/>
    </source>
</evidence>
<evidence type="ECO:0000259" key="9">
    <source>
        <dbReference type="PROSITE" id="PS51192"/>
    </source>
</evidence>
<dbReference type="EMBL" id="PVWQ01000010">
    <property type="protein sequence ID" value="RDW70894.1"/>
    <property type="molecule type" value="Genomic_DNA"/>
</dbReference>
<evidence type="ECO:0000256" key="7">
    <source>
        <dbReference type="SAM" id="MobiDB-lite"/>
    </source>
</evidence>
<keyword evidence="2" id="KW-0547">Nucleotide-binding</keyword>
<dbReference type="AlphaFoldDB" id="A0A3D8RAJ9"/>
<dbReference type="Pfam" id="PF00176">
    <property type="entry name" value="SNF2-rel_dom"/>
    <property type="match status" value="1"/>
</dbReference>
<proteinExistence type="inferred from homology"/>
<feature type="domain" description="Helicase ATP-binding" evidence="9">
    <location>
        <begin position="359"/>
        <end position="538"/>
    </location>
</feature>
<feature type="region of interest" description="Disordered" evidence="7">
    <location>
        <begin position="1"/>
        <end position="89"/>
    </location>
</feature>
<evidence type="ECO:0000259" key="8">
    <source>
        <dbReference type="PROSITE" id="PS50089"/>
    </source>
</evidence>
<evidence type="ECO:0000256" key="2">
    <source>
        <dbReference type="ARBA" id="ARBA00022741"/>
    </source>
</evidence>
<dbReference type="PANTHER" id="PTHR45626:SF52">
    <property type="entry name" value="SINGLE-STRANDED DNA-DEPENDENT ATPASE (EUROFUNG)"/>
    <property type="match status" value="1"/>
</dbReference>
<dbReference type="GO" id="GO:0006281">
    <property type="term" value="P:DNA repair"/>
    <property type="evidence" value="ECO:0007669"/>
    <property type="project" value="TreeGrafter"/>
</dbReference>
<evidence type="ECO:0000256" key="1">
    <source>
        <dbReference type="ARBA" id="ARBA00007025"/>
    </source>
</evidence>
<dbReference type="GO" id="GO:0016787">
    <property type="term" value="F:hydrolase activity"/>
    <property type="evidence" value="ECO:0007669"/>
    <property type="project" value="UniProtKB-KW"/>
</dbReference>
<dbReference type="GO" id="GO:0008270">
    <property type="term" value="F:zinc ion binding"/>
    <property type="evidence" value="ECO:0007669"/>
    <property type="project" value="UniProtKB-KW"/>
</dbReference>
<dbReference type="InterPro" id="IPR038718">
    <property type="entry name" value="SNF2-like_sf"/>
</dbReference>
<dbReference type="RefSeq" id="XP_026601425.1">
    <property type="nucleotide sequence ID" value="XM_026750421.1"/>
</dbReference>
<keyword evidence="4" id="KW-0347">Helicase</keyword>
<keyword evidence="6" id="KW-0863">Zinc-finger</keyword>
<dbReference type="SMART" id="SM00487">
    <property type="entry name" value="DEXDc"/>
    <property type="match status" value="1"/>
</dbReference>
<feature type="compositionally biased region" description="Basic and acidic residues" evidence="7">
    <location>
        <begin position="1"/>
        <end position="11"/>
    </location>
</feature>
<keyword evidence="5" id="KW-0067">ATP-binding</keyword>
<evidence type="ECO:0000256" key="4">
    <source>
        <dbReference type="ARBA" id="ARBA00022806"/>
    </source>
</evidence>
<dbReference type="SUPFAM" id="SSF52540">
    <property type="entry name" value="P-loop containing nucleoside triphosphate hydrolases"/>
    <property type="match status" value="1"/>
</dbReference>
<name>A0A3D8RAJ9_9EURO</name>
<comment type="similarity">
    <text evidence="1">Belongs to the SNF2/RAD54 helicase family.</text>
</comment>
<sequence length="782" mass="86587">MNDKSPKRTIWEAEDGSEEREERDRSKRFEATTSLRPPRLFSSPHNSPSPSPLSSPFILSPFIPSTGTANSPSDRYVDEPSNEPPLSTVGRYERAQGDGAAGGITAEPEDACFGMLCEVKARLKDDARIAESTSRVARDGSGEEMVRLTMVQRDNHLALQFSSGVDIAVLNTRVTQTIHGLDKLCRIEYDLLVEGKELAGAISTWMSSGKAVDFNVEIVISGPSVHRDEIGSILSHYGFYLQVPRYNIQGRVYDNPHVWDLGQSTEVLQIQSCSNGGQSLNIVAEASSFLDTLDQSTLLGAAQIDKRVTQRLLSHQRTGVDFIAQREGWQPSTSFALWHTVTKGKTKYYEHKITGARNISQPQDKAGGILADQMGLGKTLTILSAIVGSLGLARLWATSEPSTSLSKVGATLVIVPSETIISQWKREIASHLAAHSIRIMKYHGSNRAHGSSNFAACEIVLSTYATVSAEFRAGASRLHAVQWFRVVLDEAHNIRDSSTAQFRAVASLPAQLRWCLTGTPIQNSLQDLGSLVRFLRISQLDSNPYFRQHITTPVEKGQAVGLTNLKILLRSICLRRTKELLKLPEPERTIHEVKLSLVETSEYSRIIEQVNLTVETAVSEGRPADARRAVFKMILKLRLLCTLGTFYRAWEAYGEDATSQEERFALLQQSDEAKCAVCSCDILSIDDPTHQDYGVFTQCHHLLCLDCFGQCNENQTAPINKIFTKRPKKQQCPICGKSGKREKTNNQDRFKPTASNIANLGQSEKLSCLMSDISVQCRTDKM</sequence>
<dbReference type="PANTHER" id="PTHR45626">
    <property type="entry name" value="TRANSCRIPTION TERMINATION FACTOR 2-RELATED"/>
    <property type="match status" value="1"/>
</dbReference>
<keyword evidence="6" id="KW-0862">Zinc</keyword>
<keyword evidence="6" id="KW-0479">Metal-binding</keyword>
<dbReference type="STRING" id="1810919.A0A3D8RAJ9"/>
<keyword evidence="3" id="KW-0378">Hydrolase</keyword>
<dbReference type="GO" id="GO:0005634">
    <property type="term" value="C:nucleus"/>
    <property type="evidence" value="ECO:0007669"/>
    <property type="project" value="TreeGrafter"/>
</dbReference>
<dbReference type="GO" id="GO:0008094">
    <property type="term" value="F:ATP-dependent activity, acting on DNA"/>
    <property type="evidence" value="ECO:0007669"/>
    <property type="project" value="TreeGrafter"/>
</dbReference>
<dbReference type="GeneID" id="38118775"/>
<dbReference type="InterPro" id="IPR013083">
    <property type="entry name" value="Znf_RING/FYVE/PHD"/>
</dbReference>
<comment type="caution">
    <text evidence="10">The sequence shown here is derived from an EMBL/GenBank/DDBJ whole genome shotgun (WGS) entry which is preliminary data.</text>
</comment>
<organism evidence="10 11">
    <name type="scientific">Aspergillus mulundensis</name>
    <dbReference type="NCBI Taxonomy" id="1810919"/>
    <lineage>
        <taxon>Eukaryota</taxon>
        <taxon>Fungi</taxon>
        <taxon>Dikarya</taxon>
        <taxon>Ascomycota</taxon>
        <taxon>Pezizomycotina</taxon>
        <taxon>Eurotiomycetes</taxon>
        <taxon>Eurotiomycetidae</taxon>
        <taxon>Eurotiales</taxon>
        <taxon>Aspergillaceae</taxon>
        <taxon>Aspergillus</taxon>
        <taxon>Aspergillus subgen. Nidulantes</taxon>
    </lineage>
</organism>
<keyword evidence="11" id="KW-1185">Reference proteome</keyword>
<gene>
    <name evidence="10" type="ORF">DSM5745_08405</name>
</gene>
<dbReference type="Proteomes" id="UP000256690">
    <property type="component" value="Unassembled WGS sequence"/>
</dbReference>
<evidence type="ECO:0008006" key="12">
    <source>
        <dbReference type="Google" id="ProtNLM"/>
    </source>
</evidence>
<evidence type="ECO:0000313" key="10">
    <source>
        <dbReference type="EMBL" id="RDW70894.1"/>
    </source>
</evidence>
<feature type="compositionally biased region" description="Low complexity" evidence="7">
    <location>
        <begin position="54"/>
        <end position="65"/>
    </location>
</feature>
<feature type="compositionally biased region" description="Basic and acidic residues" evidence="7">
    <location>
        <begin position="20"/>
        <end position="30"/>
    </location>
</feature>
<protein>
    <recommendedName>
        <fullName evidence="12">Helicase ATP-binding domain-containing protein</fullName>
    </recommendedName>
</protein>
<evidence type="ECO:0000256" key="3">
    <source>
        <dbReference type="ARBA" id="ARBA00022801"/>
    </source>
</evidence>
<reference evidence="10 11" key="1">
    <citation type="journal article" date="2018" name="IMA Fungus">
        <title>IMA Genome-F 9: Draft genome sequence of Annulohypoxylon stygium, Aspergillus mulundensis, Berkeleyomyces basicola (syn. Thielaviopsis basicola), Ceratocystis smalleyi, two Cercospora beticola strains, Coleophoma cylindrospora, Fusarium fracticaudum, Phialophora cf. hyalina, and Morchella septimelata.</title>
        <authorList>
            <person name="Wingfield B.D."/>
            <person name="Bills G.F."/>
            <person name="Dong Y."/>
            <person name="Huang W."/>
            <person name="Nel W.J."/>
            <person name="Swalarsk-Parry B.S."/>
            <person name="Vaghefi N."/>
            <person name="Wilken P.M."/>
            <person name="An Z."/>
            <person name="de Beer Z.W."/>
            <person name="De Vos L."/>
            <person name="Chen L."/>
            <person name="Duong T.A."/>
            <person name="Gao Y."/>
            <person name="Hammerbacher A."/>
            <person name="Kikkert J.R."/>
            <person name="Li Y."/>
            <person name="Li H."/>
            <person name="Li K."/>
            <person name="Li Q."/>
            <person name="Liu X."/>
            <person name="Ma X."/>
            <person name="Naidoo K."/>
            <person name="Pethybridge S.J."/>
            <person name="Sun J."/>
            <person name="Steenkamp E.T."/>
            <person name="van der Nest M.A."/>
            <person name="van Wyk S."/>
            <person name="Wingfield M.J."/>
            <person name="Xiong C."/>
            <person name="Yue Q."/>
            <person name="Zhang X."/>
        </authorList>
    </citation>
    <scope>NUCLEOTIDE SEQUENCE [LARGE SCALE GENOMIC DNA]</scope>
    <source>
        <strain evidence="10 11">DSM 5745</strain>
    </source>
</reference>